<name>A0AAD4MV42_9BILA</name>
<evidence type="ECO:0000313" key="15">
    <source>
        <dbReference type="EMBL" id="KAI1707985.1"/>
    </source>
</evidence>
<evidence type="ECO:0000256" key="13">
    <source>
        <dbReference type="SAM" id="Phobius"/>
    </source>
</evidence>
<dbReference type="GO" id="GO:0022841">
    <property type="term" value="F:potassium ion leak channel activity"/>
    <property type="evidence" value="ECO:0007669"/>
    <property type="project" value="TreeGrafter"/>
</dbReference>
<evidence type="ECO:0000256" key="1">
    <source>
        <dbReference type="ARBA" id="ARBA00004141"/>
    </source>
</evidence>
<keyword evidence="11 12" id="KW-0407">Ion channel</keyword>
<feature type="domain" description="Potassium channel" evidence="14">
    <location>
        <begin position="79"/>
        <end position="134"/>
    </location>
</feature>
<dbReference type="GO" id="GO:0030322">
    <property type="term" value="P:stabilization of membrane potential"/>
    <property type="evidence" value="ECO:0007669"/>
    <property type="project" value="TreeGrafter"/>
</dbReference>
<dbReference type="Proteomes" id="UP001201812">
    <property type="component" value="Unassembled WGS sequence"/>
</dbReference>
<proteinExistence type="inferred from homology"/>
<evidence type="ECO:0000259" key="14">
    <source>
        <dbReference type="Pfam" id="PF07885"/>
    </source>
</evidence>
<evidence type="ECO:0000256" key="8">
    <source>
        <dbReference type="ARBA" id="ARBA00022989"/>
    </source>
</evidence>
<evidence type="ECO:0000256" key="9">
    <source>
        <dbReference type="ARBA" id="ARBA00023065"/>
    </source>
</evidence>
<evidence type="ECO:0000256" key="10">
    <source>
        <dbReference type="ARBA" id="ARBA00023136"/>
    </source>
</evidence>
<protein>
    <submittedName>
        <fullName evidence="15">Ion channel domain-containing protein</fullName>
    </submittedName>
</protein>
<feature type="transmembrane region" description="Helical" evidence="13">
    <location>
        <begin position="193"/>
        <end position="211"/>
    </location>
</feature>
<evidence type="ECO:0000256" key="5">
    <source>
        <dbReference type="ARBA" id="ARBA00022692"/>
    </source>
</evidence>
<evidence type="ECO:0000256" key="3">
    <source>
        <dbReference type="ARBA" id="ARBA00022448"/>
    </source>
</evidence>
<keyword evidence="7" id="KW-0630">Potassium</keyword>
<evidence type="ECO:0000313" key="16">
    <source>
        <dbReference type="Proteomes" id="UP001201812"/>
    </source>
</evidence>
<reference evidence="15" key="1">
    <citation type="submission" date="2022-01" db="EMBL/GenBank/DDBJ databases">
        <title>Genome Sequence Resource for Two Populations of Ditylenchus destructor, the Migratory Endoparasitic Phytonematode.</title>
        <authorList>
            <person name="Zhang H."/>
            <person name="Lin R."/>
            <person name="Xie B."/>
        </authorList>
    </citation>
    <scope>NUCLEOTIDE SEQUENCE</scope>
    <source>
        <strain evidence="15">BazhouSP</strain>
    </source>
</reference>
<organism evidence="15 16">
    <name type="scientific">Ditylenchus destructor</name>
    <dbReference type="NCBI Taxonomy" id="166010"/>
    <lineage>
        <taxon>Eukaryota</taxon>
        <taxon>Metazoa</taxon>
        <taxon>Ecdysozoa</taxon>
        <taxon>Nematoda</taxon>
        <taxon>Chromadorea</taxon>
        <taxon>Rhabditida</taxon>
        <taxon>Tylenchina</taxon>
        <taxon>Tylenchomorpha</taxon>
        <taxon>Sphaerularioidea</taxon>
        <taxon>Anguinidae</taxon>
        <taxon>Anguininae</taxon>
        <taxon>Ditylenchus</taxon>
    </lineage>
</organism>
<dbReference type="GO" id="GO:0015271">
    <property type="term" value="F:outward rectifier potassium channel activity"/>
    <property type="evidence" value="ECO:0007669"/>
    <property type="project" value="TreeGrafter"/>
</dbReference>
<sequence>MQLNKRTKRAVLLLSATLLYLTFGALVFGYFEYEYDLQLREEIREARLAMHRKYNFDGKDFALLEQVVVKSIPFAAGLQWKFLGAVYFAVTVVTTVGYGHSAPATAPGKLFCMIFALVGIPLGLVTFQSVGERINHIIRSCLMRTLSQRGSPILQNVKSRHLLFVSSTIGVLTITIGTIVFHRIEHWSLFDSYYYCVITLSTIGFGDFVPLQTRGRLQNDVGYWAFTIIFILFGLAIFSACVNLLILEFMARNADMITAGTRLRKGILSLKRSASFKALSFRDSAFTTPRRIPKNLKRSNSVDTKTLNGKHETCLPCNITTKNDKHPGDHSCPKKKKHKRERVYFAVRRLPTDNIMHLVNTDRFHIWFQSTAQKEVTTPTSAITALSRDASKESVTSNKGHLDIKTAIVKSERANGSPECRSNNLTECLSSIPYFIARLPLYTWLLFVRIFKIMNVLRKMCITGYDMLWFAYNYPTASRHATWLAYRALMASYQMELWSLTGLYTLYMSKDDDE</sequence>
<evidence type="ECO:0000256" key="7">
    <source>
        <dbReference type="ARBA" id="ARBA00022958"/>
    </source>
</evidence>
<comment type="similarity">
    <text evidence="2 12">Belongs to the two pore domain potassium channel (TC 1.A.1.8) family.</text>
</comment>
<evidence type="ECO:0000256" key="4">
    <source>
        <dbReference type="ARBA" id="ARBA00022538"/>
    </source>
</evidence>
<feature type="domain" description="Potassium channel" evidence="14">
    <location>
        <begin position="171"/>
        <end position="246"/>
    </location>
</feature>
<keyword evidence="4" id="KW-0633">Potassium transport</keyword>
<dbReference type="PANTHER" id="PTHR11003:SF172">
    <property type="entry name" value="TWO PORE POTASSIUM CHANNEL PROTEIN SUP-9"/>
    <property type="match status" value="1"/>
</dbReference>
<dbReference type="Gene3D" id="1.10.287.70">
    <property type="match status" value="1"/>
</dbReference>
<dbReference type="AlphaFoldDB" id="A0AAD4MV42"/>
<dbReference type="PRINTS" id="PR01333">
    <property type="entry name" value="2POREKCHANEL"/>
</dbReference>
<dbReference type="EMBL" id="JAKKPZ010000038">
    <property type="protein sequence ID" value="KAI1707985.1"/>
    <property type="molecule type" value="Genomic_DNA"/>
</dbReference>
<evidence type="ECO:0000256" key="12">
    <source>
        <dbReference type="RuleBase" id="RU003857"/>
    </source>
</evidence>
<feature type="transmembrane region" description="Helical" evidence="13">
    <location>
        <begin position="110"/>
        <end position="130"/>
    </location>
</feature>
<keyword evidence="6" id="KW-0631">Potassium channel</keyword>
<dbReference type="PANTHER" id="PTHR11003">
    <property type="entry name" value="POTASSIUM CHANNEL, SUBFAMILY K"/>
    <property type="match status" value="1"/>
</dbReference>
<feature type="transmembrane region" description="Helical" evidence="13">
    <location>
        <begin position="223"/>
        <end position="247"/>
    </location>
</feature>
<dbReference type="GO" id="GO:0005886">
    <property type="term" value="C:plasma membrane"/>
    <property type="evidence" value="ECO:0007669"/>
    <property type="project" value="TreeGrafter"/>
</dbReference>
<evidence type="ECO:0000256" key="6">
    <source>
        <dbReference type="ARBA" id="ARBA00022826"/>
    </source>
</evidence>
<gene>
    <name evidence="15" type="ORF">DdX_12221</name>
</gene>
<comment type="caution">
    <text evidence="15">The sequence shown here is derived from an EMBL/GenBank/DDBJ whole genome shotgun (WGS) entry which is preliminary data.</text>
</comment>
<keyword evidence="10 13" id="KW-0472">Membrane</keyword>
<dbReference type="PRINTS" id="PR01095">
    <property type="entry name" value="TASKCHANNEL"/>
</dbReference>
<keyword evidence="3 12" id="KW-0813">Transport</keyword>
<evidence type="ECO:0000256" key="11">
    <source>
        <dbReference type="ARBA" id="ARBA00023303"/>
    </source>
</evidence>
<dbReference type="InterPro" id="IPR013099">
    <property type="entry name" value="K_chnl_dom"/>
</dbReference>
<keyword evidence="9 12" id="KW-0406">Ion transport</keyword>
<evidence type="ECO:0000256" key="2">
    <source>
        <dbReference type="ARBA" id="ARBA00006666"/>
    </source>
</evidence>
<dbReference type="InterPro" id="IPR003092">
    <property type="entry name" value="2pore_dom_K_chnl_TASK"/>
</dbReference>
<dbReference type="Pfam" id="PF07885">
    <property type="entry name" value="Ion_trans_2"/>
    <property type="match status" value="2"/>
</dbReference>
<keyword evidence="8 13" id="KW-1133">Transmembrane helix</keyword>
<accession>A0AAD4MV42</accession>
<dbReference type="InterPro" id="IPR003280">
    <property type="entry name" value="2pore_dom_K_chnl"/>
</dbReference>
<dbReference type="SUPFAM" id="SSF81324">
    <property type="entry name" value="Voltage-gated potassium channels"/>
    <property type="match status" value="2"/>
</dbReference>
<comment type="subcellular location">
    <subcellularLocation>
        <location evidence="1">Membrane</location>
        <topology evidence="1">Multi-pass membrane protein</topology>
    </subcellularLocation>
</comment>
<feature type="transmembrane region" description="Helical" evidence="13">
    <location>
        <begin position="12"/>
        <end position="31"/>
    </location>
</feature>
<keyword evidence="16" id="KW-1185">Reference proteome</keyword>
<feature type="transmembrane region" description="Helical" evidence="13">
    <location>
        <begin position="161"/>
        <end position="181"/>
    </location>
</feature>
<keyword evidence="5 12" id="KW-0812">Transmembrane</keyword>